<reference evidence="2" key="1">
    <citation type="submission" date="2020-02" db="EMBL/GenBank/DDBJ databases">
        <authorList>
            <person name="Meier V. D."/>
        </authorList>
    </citation>
    <scope>NUCLEOTIDE SEQUENCE</scope>
    <source>
        <strain evidence="2">AVDCRST_MAG53</strain>
    </source>
</reference>
<feature type="compositionally biased region" description="Basic and acidic residues" evidence="1">
    <location>
        <begin position="70"/>
        <end position="92"/>
    </location>
</feature>
<protein>
    <submittedName>
        <fullName evidence="2">Stage II sporulation protein D</fullName>
    </submittedName>
</protein>
<organism evidence="2">
    <name type="scientific">uncultured Solirubrobacteraceae bacterium</name>
    <dbReference type="NCBI Taxonomy" id="1162706"/>
    <lineage>
        <taxon>Bacteria</taxon>
        <taxon>Bacillati</taxon>
        <taxon>Actinomycetota</taxon>
        <taxon>Thermoleophilia</taxon>
        <taxon>Solirubrobacterales</taxon>
        <taxon>Solirubrobacteraceae</taxon>
        <taxon>environmental samples</taxon>
    </lineage>
</organism>
<feature type="compositionally biased region" description="Basic and acidic residues" evidence="1">
    <location>
        <begin position="374"/>
        <end position="384"/>
    </location>
</feature>
<feature type="compositionally biased region" description="Basic and acidic residues" evidence="1">
    <location>
        <begin position="278"/>
        <end position="288"/>
    </location>
</feature>
<proteinExistence type="predicted"/>
<name>A0A6J4TDE8_9ACTN</name>
<evidence type="ECO:0000313" key="2">
    <source>
        <dbReference type="EMBL" id="CAA9519777.1"/>
    </source>
</evidence>
<feature type="compositionally biased region" description="Basic residues" evidence="1">
    <location>
        <begin position="294"/>
        <end position="303"/>
    </location>
</feature>
<feature type="compositionally biased region" description="Low complexity" evidence="1">
    <location>
        <begin position="158"/>
        <end position="168"/>
    </location>
</feature>
<feature type="non-terminal residue" evidence="2">
    <location>
        <position position="411"/>
    </location>
</feature>
<feature type="region of interest" description="Disordered" evidence="1">
    <location>
        <begin position="19"/>
        <end position="43"/>
    </location>
</feature>
<dbReference type="EMBL" id="CADCVR010000100">
    <property type="protein sequence ID" value="CAA9519777.1"/>
    <property type="molecule type" value="Genomic_DNA"/>
</dbReference>
<evidence type="ECO:0000256" key="1">
    <source>
        <dbReference type="SAM" id="MobiDB-lite"/>
    </source>
</evidence>
<accession>A0A6J4TDE8</accession>
<feature type="region of interest" description="Disordered" evidence="1">
    <location>
        <begin position="278"/>
        <end position="411"/>
    </location>
</feature>
<feature type="region of interest" description="Disordered" evidence="1">
    <location>
        <begin position="56"/>
        <end position="223"/>
    </location>
</feature>
<dbReference type="AlphaFoldDB" id="A0A6J4TDE8"/>
<feature type="compositionally biased region" description="Basic residues" evidence="1">
    <location>
        <begin position="392"/>
        <end position="411"/>
    </location>
</feature>
<feature type="non-terminal residue" evidence="2">
    <location>
        <position position="1"/>
    </location>
</feature>
<sequence>VPVPKDPCLQPRRALCRRADRCPRSPGRDTPGDQGRGLRPWCRDEPVRRLRLRAQGHELPGHPCPLLQGHETRGAHEQPRRDRAAALEPDRRVHGRLAYRGAPARRGQAVFGQGAGREGGAPQPDRAPPSRVHRPGQDLGTEGPGQALGQGTQRRAGRPLPRGAGVPALRGQAARDQRARPRLVSPRRRGRREPVVLAAERTAGPGRRRAHLRADDRRGRRRGLQPVARHPLAGLQRCLLGDPVDRCRGGRDLAPGRHLSRQAGRHVLLLDLGRQDRERREQLPRREPAAVPQGRRRPVRRRLAQAPLGSVPLHAGPGAAQARRSGEGQPATHQGDRARLLSAHRLGQGDRHARRHRRQRPDAAQALRPVRLVGDLHDDRRAGDDPGGQARRGPHARRPGGRPRGRRGALP</sequence>
<gene>
    <name evidence="2" type="ORF">AVDCRST_MAG53-3222</name>
</gene>
<feature type="compositionally biased region" description="Basic and acidic residues" evidence="1">
    <location>
        <begin position="19"/>
        <end position="31"/>
    </location>
</feature>